<keyword evidence="4" id="KW-1185">Reference proteome</keyword>
<keyword evidence="2" id="KW-0812">Transmembrane</keyword>
<feature type="region of interest" description="Disordered" evidence="1">
    <location>
        <begin position="1"/>
        <end position="22"/>
    </location>
</feature>
<accession>A0A0I9TI05</accession>
<name>A0A0I9TI05_9MYCO</name>
<dbReference type="OrthoDB" id="3830295at2"/>
<reference evidence="3 4" key="1">
    <citation type="submission" date="2015-05" db="EMBL/GenBank/DDBJ databases">
        <title>Genome sequence of Mycobacterium haemophilum.</title>
        <authorList>
            <person name="Greninger A.L."/>
            <person name="Cunningham G."/>
            <person name="Miller S."/>
        </authorList>
    </citation>
    <scope>NUCLEOTIDE SEQUENCE [LARGE SCALE GENOMIC DNA]</scope>
    <source>
        <strain evidence="4">UC1</strain>
    </source>
</reference>
<protein>
    <submittedName>
        <fullName evidence="3">Uncharacterized protein</fullName>
    </submittedName>
</protein>
<dbReference type="AlphaFoldDB" id="A0A0I9TI05"/>
<dbReference type="EMBL" id="LDPR01000015">
    <property type="protein sequence ID" value="KLO35364.1"/>
    <property type="molecule type" value="Genomic_DNA"/>
</dbReference>
<proteinExistence type="predicted"/>
<gene>
    <name evidence="3" type="ORF">ABH38_15930</name>
</gene>
<dbReference type="Proteomes" id="UP000036334">
    <property type="component" value="Unassembled WGS sequence"/>
</dbReference>
<evidence type="ECO:0000313" key="3">
    <source>
        <dbReference type="EMBL" id="KLO35364.1"/>
    </source>
</evidence>
<keyword evidence="2" id="KW-0472">Membrane</keyword>
<dbReference type="PATRIC" id="fig|29311.18.peg.1593"/>
<organism evidence="3 4">
    <name type="scientific">Mycobacterium haemophilum</name>
    <dbReference type="NCBI Taxonomy" id="29311"/>
    <lineage>
        <taxon>Bacteria</taxon>
        <taxon>Bacillati</taxon>
        <taxon>Actinomycetota</taxon>
        <taxon>Actinomycetes</taxon>
        <taxon>Mycobacteriales</taxon>
        <taxon>Mycobacteriaceae</taxon>
        <taxon>Mycobacterium</taxon>
    </lineage>
</organism>
<comment type="caution">
    <text evidence="3">The sequence shown here is derived from an EMBL/GenBank/DDBJ whole genome shotgun (WGS) entry which is preliminary data.</text>
</comment>
<keyword evidence="2" id="KW-1133">Transmembrane helix</keyword>
<evidence type="ECO:0000256" key="1">
    <source>
        <dbReference type="SAM" id="MobiDB-lite"/>
    </source>
</evidence>
<evidence type="ECO:0000256" key="2">
    <source>
        <dbReference type="SAM" id="Phobius"/>
    </source>
</evidence>
<dbReference type="RefSeq" id="WP_047315916.1">
    <property type="nucleotide sequence ID" value="NZ_LDPQ01000018.1"/>
</dbReference>
<evidence type="ECO:0000313" key="4">
    <source>
        <dbReference type="Proteomes" id="UP000036334"/>
    </source>
</evidence>
<sequence length="101" mass="10818">MKLSDVLDQLPTDRGAKRGYGEPYETADGATVIPVASIGVGRARRRFHRGEQNAQADQDAPAFGFAAVPMGAITGLLAAVIGTLAVLRQPPWPRITITDYR</sequence>
<feature type="transmembrane region" description="Helical" evidence="2">
    <location>
        <begin position="62"/>
        <end position="87"/>
    </location>
</feature>